<dbReference type="PANTHER" id="PTHR34378">
    <property type="entry name" value="GLUTAMATE--CYSTEINE LIGASE, CHLOROPLASTIC"/>
    <property type="match status" value="1"/>
</dbReference>
<dbReference type="AlphaFoldDB" id="A0A1G6KXW9"/>
<comment type="function">
    <text evidence="5">Catalyzes the synthesis of gamma-glutamylcysteine (gamma-GC). This compound is used as substrate for the biosynthesis of the low-molecular thiol compound ergothioneine.</text>
</comment>
<dbReference type="InterPro" id="IPR006336">
    <property type="entry name" value="GCS2"/>
</dbReference>
<dbReference type="EMBL" id="FMZF01000002">
    <property type="protein sequence ID" value="SDC35661.1"/>
    <property type="molecule type" value="Genomic_DNA"/>
</dbReference>
<dbReference type="GO" id="GO:0004357">
    <property type="term" value="F:glutamate-cysteine ligase activity"/>
    <property type="evidence" value="ECO:0007669"/>
    <property type="project" value="UniProtKB-UniRule"/>
</dbReference>
<sequence length="417" mass="42690">MTPVVQERTALDLDAAVAHVSGAALRPGPLGRVGLELEAHLVDLDRPAARVPWGRVTAALATVPALPGGSRLTVEPGGQVELSGPPAPGAGTAVAALRADRAVLARALAALRLGLAPVGSDPLRHPARVCPAPRYRAMERHFTAVGCGDPGTAMMTATASLQVNVDAGPTTGWSRRVALAHQLGPVLVAVSACSPLLAGRATGWRSSRQQVWGALDQARCGPLLGGADPAGEWAAYALAAPVMLVRDPVTGDAEPVPGRTRFADWVTGAAPLGGRRPTAADLDYHLSTLFPPVHPRGYLEIRYLDAAPEPWWPALAAVTAALLDDPAAADAAADATAPVAGAWDRAARDGLADPELRTAALRCLTAALPAVDPSLRDDVTALAELARRGRCPGDALLDAARTGGPAAALLAATEAPR</sequence>
<keyword evidence="2 5" id="KW-0547">Nucleotide-binding</keyword>
<evidence type="ECO:0000256" key="2">
    <source>
        <dbReference type="ARBA" id="ARBA00022741"/>
    </source>
</evidence>
<evidence type="ECO:0000256" key="5">
    <source>
        <dbReference type="HAMAP-Rule" id="MF_02034"/>
    </source>
</evidence>
<comment type="similarity">
    <text evidence="5 6">Belongs to the glutamate--cysteine ligase type 2 family. EgtA subfamily.</text>
</comment>
<proteinExistence type="inferred from homology"/>
<dbReference type="SUPFAM" id="SSF55931">
    <property type="entry name" value="Glutamine synthetase/guanido kinase"/>
    <property type="match status" value="1"/>
</dbReference>
<dbReference type="Pfam" id="PF04107">
    <property type="entry name" value="GCS2"/>
    <property type="match status" value="1"/>
</dbReference>
<dbReference type="UniPathway" id="UPA01014"/>
<dbReference type="HAMAP" id="MF_02034">
    <property type="entry name" value="EgtA"/>
    <property type="match status" value="1"/>
</dbReference>
<dbReference type="GO" id="GO:0052699">
    <property type="term" value="P:ergothioneine biosynthetic process"/>
    <property type="evidence" value="ECO:0007669"/>
    <property type="project" value="UniProtKB-UniRule"/>
</dbReference>
<keyword evidence="3 5" id="KW-0067">ATP-binding</keyword>
<keyword evidence="8" id="KW-1185">Reference proteome</keyword>
<dbReference type="InterPro" id="IPR035434">
    <property type="entry name" value="GCL_bact_plant"/>
</dbReference>
<dbReference type="InterPro" id="IPR014746">
    <property type="entry name" value="Gln_synth/guanido_kin_cat_dom"/>
</dbReference>
<dbReference type="PIRSF" id="PIRSF017901">
    <property type="entry name" value="GCL"/>
    <property type="match status" value="1"/>
</dbReference>
<dbReference type="GO" id="GO:0005524">
    <property type="term" value="F:ATP binding"/>
    <property type="evidence" value="ECO:0007669"/>
    <property type="project" value="UniProtKB-UniRule"/>
</dbReference>
<evidence type="ECO:0000256" key="6">
    <source>
        <dbReference type="PIRNR" id="PIRNR017901"/>
    </source>
</evidence>
<evidence type="ECO:0000256" key="3">
    <source>
        <dbReference type="ARBA" id="ARBA00022840"/>
    </source>
</evidence>
<dbReference type="InterPro" id="IPR017809">
    <property type="entry name" value="EgtA_Actinobacteria"/>
</dbReference>
<accession>A0A1G6KXW9</accession>
<evidence type="ECO:0000256" key="1">
    <source>
        <dbReference type="ARBA" id="ARBA00022598"/>
    </source>
</evidence>
<evidence type="ECO:0000256" key="4">
    <source>
        <dbReference type="ARBA" id="ARBA00048819"/>
    </source>
</evidence>
<evidence type="ECO:0000313" key="8">
    <source>
        <dbReference type="Proteomes" id="UP000199416"/>
    </source>
</evidence>
<dbReference type="STRING" id="1190417.SAMN05660690_1085"/>
<dbReference type="Proteomes" id="UP000199416">
    <property type="component" value="Unassembled WGS sequence"/>
</dbReference>
<gene>
    <name evidence="5" type="primary">egtA</name>
    <name evidence="7" type="ORF">SAMN05660690_1085</name>
</gene>
<dbReference type="RefSeq" id="WP_091364067.1">
    <property type="nucleotide sequence ID" value="NZ_FMZF01000002.1"/>
</dbReference>
<dbReference type="PANTHER" id="PTHR34378:SF1">
    <property type="entry name" value="GLUTAMATE--CYSTEINE LIGASE, CHLOROPLASTIC"/>
    <property type="match status" value="1"/>
</dbReference>
<name>A0A1G6KXW9_9ACTN</name>
<evidence type="ECO:0000313" key="7">
    <source>
        <dbReference type="EMBL" id="SDC35661.1"/>
    </source>
</evidence>
<dbReference type="OrthoDB" id="9780152at2"/>
<protein>
    <recommendedName>
        <fullName evidence="5">Glutamate--cysteine ligase EgtA</fullName>
        <ecNumber evidence="5">6.3.2.2</ecNumber>
    </recommendedName>
    <alternativeName>
        <fullName evidence="5">Gamma-glutamylcysteine synthase</fullName>
        <shortName evidence="5">GCS</shortName>
        <shortName evidence="5">Gamma-ECS</shortName>
    </alternativeName>
</protein>
<dbReference type="NCBIfam" id="TIGR03444">
    <property type="entry name" value="EgtA_Cys_ligase"/>
    <property type="match status" value="1"/>
</dbReference>
<reference evidence="8" key="1">
    <citation type="submission" date="2016-10" db="EMBL/GenBank/DDBJ databases">
        <authorList>
            <person name="Varghese N."/>
            <person name="Submissions S."/>
        </authorList>
    </citation>
    <scope>NUCLEOTIDE SEQUENCE [LARGE SCALE GENOMIC DNA]</scope>
    <source>
        <strain evidence="8">DSM 45421</strain>
    </source>
</reference>
<dbReference type="EC" id="6.3.2.2" evidence="5"/>
<dbReference type="GO" id="GO:0006750">
    <property type="term" value="P:glutathione biosynthetic process"/>
    <property type="evidence" value="ECO:0007669"/>
    <property type="project" value="UniProtKB-UniRule"/>
</dbReference>
<comment type="catalytic activity">
    <reaction evidence="4 5 6">
        <text>L-cysteine + L-glutamate + ATP = gamma-L-glutamyl-L-cysteine + ADP + phosphate + H(+)</text>
        <dbReference type="Rhea" id="RHEA:13285"/>
        <dbReference type="ChEBI" id="CHEBI:15378"/>
        <dbReference type="ChEBI" id="CHEBI:29985"/>
        <dbReference type="ChEBI" id="CHEBI:30616"/>
        <dbReference type="ChEBI" id="CHEBI:35235"/>
        <dbReference type="ChEBI" id="CHEBI:43474"/>
        <dbReference type="ChEBI" id="CHEBI:58173"/>
        <dbReference type="ChEBI" id="CHEBI:456216"/>
        <dbReference type="EC" id="6.3.2.2"/>
    </reaction>
</comment>
<dbReference type="Gene3D" id="3.30.590.20">
    <property type="match status" value="1"/>
</dbReference>
<comment type="pathway">
    <text evidence="5">Amino-acid biosynthesis; ergothioneine biosynthesis.</text>
</comment>
<organism evidence="7 8">
    <name type="scientific">Geodermatophilus telluris</name>
    <dbReference type="NCBI Taxonomy" id="1190417"/>
    <lineage>
        <taxon>Bacteria</taxon>
        <taxon>Bacillati</taxon>
        <taxon>Actinomycetota</taxon>
        <taxon>Actinomycetes</taxon>
        <taxon>Geodermatophilales</taxon>
        <taxon>Geodermatophilaceae</taxon>
        <taxon>Geodermatophilus</taxon>
    </lineage>
</organism>
<keyword evidence="1 5" id="KW-0436">Ligase</keyword>